<reference evidence="1 2" key="1">
    <citation type="journal article" date="2016" name="Proc. Natl. Acad. Sci. U.S.A.">
        <title>Comparative genomics of biotechnologically important yeasts.</title>
        <authorList>
            <person name="Riley R."/>
            <person name="Haridas S."/>
            <person name="Wolfe K.H."/>
            <person name="Lopes M.R."/>
            <person name="Hittinger C.T."/>
            <person name="Goeker M."/>
            <person name="Salamov A.A."/>
            <person name="Wisecaver J.H."/>
            <person name="Long T.M."/>
            <person name="Calvey C.H."/>
            <person name="Aerts A.L."/>
            <person name="Barry K.W."/>
            <person name="Choi C."/>
            <person name="Clum A."/>
            <person name="Coughlan A.Y."/>
            <person name="Deshpande S."/>
            <person name="Douglass A.P."/>
            <person name="Hanson S.J."/>
            <person name="Klenk H.-P."/>
            <person name="LaButti K.M."/>
            <person name="Lapidus A."/>
            <person name="Lindquist E.A."/>
            <person name="Lipzen A.M."/>
            <person name="Meier-Kolthoff J.P."/>
            <person name="Ohm R.A."/>
            <person name="Otillar R.P."/>
            <person name="Pangilinan J.L."/>
            <person name="Peng Y."/>
            <person name="Rokas A."/>
            <person name="Rosa C.A."/>
            <person name="Scheuner C."/>
            <person name="Sibirny A.A."/>
            <person name="Slot J.C."/>
            <person name="Stielow J.B."/>
            <person name="Sun H."/>
            <person name="Kurtzman C.P."/>
            <person name="Blackwell M."/>
            <person name="Grigoriev I.V."/>
            <person name="Jeffries T.W."/>
        </authorList>
    </citation>
    <scope>NUCLEOTIDE SEQUENCE [LARGE SCALE GENOMIC DNA]</scope>
    <source>
        <strain evidence="1 2">NRRL Y-11557</strain>
    </source>
</reference>
<dbReference type="AlphaFoldDB" id="A0A1E3QAJ3"/>
<organism evidence="1 2">
    <name type="scientific">Lipomyces starkeyi NRRL Y-11557</name>
    <dbReference type="NCBI Taxonomy" id="675824"/>
    <lineage>
        <taxon>Eukaryota</taxon>
        <taxon>Fungi</taxon>
        <taxon>Dikarya</taxon>
        <taxon>Ascomycota</taxon>
        <taxon>Saccharomycotina</taxon>
        <taxon>Lipomycetes</taxon>
        <taxon>Lipomycetales</taxon>
        <taxon>Lipomycetaceae</taxon>
        <taxon>Lipomyces</taxon>
    </lineage>
</organism>
<protein>
    <submittedName>
        <fullName evidence="1">Uncharacterized protein</fullName>
    </submittedName>
</protein>
<dbReference type="OrthoDB" id="66881at2759"/>
<accession>A0A1E3QAJ3</accession>
<keyword evidence="2" id="KW-1185">Reference proteome</keyword>
<gene>
    <name evidence="1" type="ORF">LIPSTDRAFT_102766</name>
</gene>
<dbReference type="Proteomes" id="UP000094385">
    <property type="component" value="Unassembled WGS sequence"/>
</dbReference>
<sequence length="53" mass="6273">MWKADGIARKGDGPGFMVLNPDFEEYFEHLRLGWGRRAWTQIAKIRSSMDRQF</sequence>
<name>A0A1E3QAJ3_LIPST</name>
<dbReference type="EMBL" id="KV454291">
    <property type="protein sequence ID" value="ODQ74676.1"/>
    <property type="molecule type" value="Genomic_DNA"/>
</dbReference>
<evidence type="ECO:0000313" key="1">
    <source>
        <dbReference type="EMBL" id="ODQ74676.1"/>
    </source>
</evidence>
<evidence type="ECO:0000313" key="2">
    <source>
        <dbReference type="Proteomes" id="UP000094385"/>
    </source>
</evidence>
<proteinExistence type="predicted"/>